<dbReference type="AlphaFoldDB" id="A0A7W8KH44"/>
<dbReference type="InterPro" id="IPR029787">
    <property type="entry name" value="Nucleotide_cyclase"/>
</dbReference>
<dbReference type="InterPro" id="IPR000160">
    <property type="entry name" value="GGDEF_dom"/>
</dbReference>
<evidence type="ECO:0000259" key="1">
    <source>
        <dbReference type="PROSITE" id="PS50887"/>
    </source>
</evidence>
<organism evidence="3 4">
    <name type="scientific">Deinococcus metalli</name>
    <dbReference type="NCBI Taxonomy" id="1141878"/>
    <lineage>
        <taxon>Bacteria</taxon>
        <taxon>Thermotogati</taxon>
        <taxon>Deinococcota</taxon>
        <taxon>Deinococci</taxon>
        <taxon>Deinococcales</taxon>
        <taxon>Deinococcaceae</taxon>
        <taxon>Deinococcus</taxon>
    </lineage>
</organism>
<feature type="domain" description="GGDEF" evidence="1">
    <location>
        <begin position="374"/>
        <end position="504"/>
    </location>
</feature>
<dbReference type="CDD" id="cd01949">
    <property type="entry name" value="GGDEF"/>
    <property type="match status" value="1"/>
</dbReference>
<keyword evidence="5" id="KW-1185">Reference proteome</keyword>
<dbReference type="Proteomes" id="UP000539473">
    <property type="component" value="Unassembled WGS sequence"/>
</dbReference>
<accession>A0A7W8KH44</accession>
<dbReference type="Gene3D" id="3.30.70.270">
    <property type="match status" value="1"/>
</dbReference>
<dbReference type="EMBL" id="BNAJ01000004">
    <property type="protein sequence ID" value="GHF44153.1"/>
    <property type="molecule type" value="Genomic_DNA"/>
</dbReference>
<name>A0A7W8KH44_9DEIO</name>
<reference evidence="2" key="4">
    <citation type="submission" date="2024-05" db="EMBL/GenBank/DDBJ databases">
        <authorList>
            <person name="Sun Q."/>
            <person name="Zhou Y."/>
        </authorList>
    </citation>
    <scope>NUCLEOTIDE SEQUENCE</scope>
    <source>
        <strain evidence="2">CGMCC 1.18437</strain>
    </source>
</reference>
<dbReference type="Gene3D" id="1.25.40.10">
    <property type="entry name" value="Tetratricopeptide repeat domain"/>
    <property type="match status" value="2"/>
</dbReference>
<comment type="caution">
    <text evidence="3">The sequence shown here is derived from an EMBL/GenBank/DDBJ whole genome shotgun (WGS) entry which is preliminary data.</text>
</comment>
<dbReference type="NCBIfam" id="TIGR00254">
    <property type="entry name" value="GGDEF"/>
    <property type="match status" value="1"/>
</dbReference>
<reference evidence="3 4" key="3">
    <citation type="submission" date="2020-08" db="EMBL/GenBank/DDBJ databases">
        <title>Genomic Encyclopedia of Type Strains, Phase IV (KMG-IV): sequencing the most valuable type-strain genomes for metagenomic binning, comparative biology and taxonomic classification.</title>
        <authorList>
            <person name="Goeker M."/>
        </authorList>
    </citation>
    <scope>NUCLEOTIDE SEQUENCE [LARGE SCALE GENOMIC DNA]</scope>
    <source>
        <strain evidence="3 4">DSM 27521</strain>
    </source>
</reference>
<dbReference type="SUPFAM" id="SSF55073">
    <property type="entry name" value="Nucleotide cyclase"/>
    <property type="match status" value="1"/>
</dbReference>
<protein>
    <submittedName>
        <fullName evidence="3">Diguanylate cyclase (GGDEF)-like protein</fullName>
    </submittedName>
</protein>
<reference evidence="2" key="1">
    <citation type="journal article" date="2014" name="Int. J. Syst. Evol. Microbiol.">
        <title>Complete genome of a new Firmicutes species belonging to the dominant human colonic microbiota ('Ruminococcus bicirculans') reveals two chromosomes and a selective capacity to utilize plant glucans.</title>
        <authorList>
            <consortium name="NISC Comparative Sequencing Program"/>
            <person name="Wegmann U."/>
            <person name="Louis P."/>
            <person name="Goesmann A."/>
            <person name="Henrissat B."/>
            <person name="Duncan S.H."/>
            <person name="Flint H.J."/>
        </authorList>
    </citation>
    <scope>NUCLEOTIDE SEQUENCE</scope>
    <source>
        <strain evidence="2">CGMCC 1.18437</strain>
    </source>
</reference>
<dbReference type="Pfam" id="PF00990">
    <property type="entry name" value="GGDEF"/>
    <property type="match status" value="1"/>
</dbReference>
<dbReference type="SUPFAM" id="SSF48452">
    <property type="entry name" value="TPR-like"/>
    <property type="match status" value="1"/>
</dbReference>
<dbReference type="SMART" id="SM00267">
    <property type="entry name" value="GGDEF"/>
    <property type="match status" value="1"/>
</dbReference>
<evidence type="ECO:0000313" key="2">
    <source>
        <dbReference type="EMBL" id="GHF44153.1"/>
    </source>
</evidence>
<dbReference type="RefSeq" id="WP_184111033.1">
    <property type="nucleotide sequence ID" value="NZ_BNAJ01000004.1"/>
</dbReference>
<evidence type="ECO:0000313" key="5">
    <source>
        <dbReference type="Proteomes" id="UP000619376"/>
    </source>
</evidence>
<sequence>MARCKSDSETLWHERLRTPHALRERLGSDTDGRVAVLSAYVEWRDGAYAEALAALGRAAATLVPFHPRWLARMLNLRGVVMLHTGQPAAALAYFQQQLHLAQWAADPEMEGLAHNDIGVLLVWDDPQRAAERYRAAYDVFRAAGPDHGAHLGLSAFNLSVAYREQGDAVQSEALLLHAEDLVRRARAWPYWVGIVSQRALRLAESGRTAEALASFTAALEQHPDLPLESARYLRFFHAKVLVMAGDPAGALAILDDLHVWLITRRDMLDDVLDVRAHAHAALGDLAAAYATMRELLDTVQARHRLEREVQLKALETVHRTEEARRSAQRLRDQTEVLRSLHDELHHLSLTDELTGLRNRRHFLQWCARRLAEQLPLALAFVDVDHFKVVNDRAGHAAGDRVMREVAALLHTLENDGCVVARLGGDEFVVASVAGSPDDLAARLEVIRQRCEQRAWAEWLPGIPVTLSVGVAMAHADVSTSLRRADEAMYEAKQAGRNRVVVLPAP</sequence>
<evidence type="ECO:0000313" key="3">
    <source>
        <dbReference type="EMBL" id="MBB5376424.1"/>
    </source>
</evidence>
<dbReference type="PANTHER" id="PTHR45138">
    <property type="entry name" value="REGULATORY COMPONENTS OF SENSORY TRANSDUCTION SYSTEM"/>
    <property type="match status" value="1"/>
</dbReference>
<dbReference type="InterPro" id="IPR043128">
    <property type="entry name" value="Rev_trsase/Diguanyl_cyclase"/>
</dbReference>
<dbReference type="InterPro" id="IPR011990">
    <property type="entry name" value="TPR-like_helical_dom_sf"/>
</dbReference>
<dbReference type="InterPro" id="IPR050469">
    <property type="entry name" value="Diguanylate_Cyclase"/>
</dbReference>
<reference evidence="5" key="2">
    <citation type="journal article" date="2019" name="Int. J. Syst. Evol. Microbiol.">
        <title>The Global Catalogue of Microorganisms (GCM) 10K type strain sequencing project: providing services to taxonomists for standard genome sequencing and annotation.</title>
        <authorList>
            <consortium name="The Broad Institute Genomics Platform"/>
            <consortium name="The Broad Institute Genome Sequencing Center for Infectious Disease"/>
            <person name="Wu L."/>
            <person name="Ma J."/>
        </authorList>
    </citation>
    <scope>NUCLEOTIDE SEQUENCE [LARGE SCALE GENOMIC DNA]</scope>
    <source>
        <strain evidence="5">CGMCC 1.18437</strain>
    </source>
</reference>
<evidence type="ECO:0000313" key="4">
    <source>
        <dbReference type="Proteomes" id="UP000539473"/>
    </source>
</evidence>
<gene>
    <name evidence="2" type="ORF">GCM10017781_20790</name>
    <name evidence="3" type="ORF">HNQ07_001888</name>
</gene>
<dbReference type="PROSITE" id="PS50887">
    <property type="entry name" value="GGDEF"/>
    <property type="match status" value="1"/>
</dbReference>
<dbReference type="GO" id="GO:0052621">
    <property type="term" value="F:diguanylate cyclase activity"/>
    <property type="evidence" value="ECO:0007669"/>
    <property type="project" value="TreeGrafter"/>
</dbReference>
<dbReference type="EMBL" id="JACHFK010000004">
    <property type="protein sequence ID" value="MBB5376424.1"/>
    <property type="molecule type" value="Genomic_DNA"/>
</dbReference>
<proteinExistence type="predicted"/>
<dbReference type="PANTHER" id="PTHR45138:SF9">
    <property type="entry name" value="DIGUANYLATE CYCLASE DGCM-RELATED"/>
    <property type="match status" value="1"/>
</dbReference>
<dbReference type="Proteomes" id="UP000619376">
    <property type="component" value="Unassembled WGS sequence"/>
</dbReference>